<dbReference type="Proteomes" id="UP000228762">
    <property type="component" value="Unassembled WGS sequence"/>
</dbReference>
<comment type="caution">
    <text evidence="2">The sequence shown here is derived from an EMBL/GenBank/DDBJ whole genome shotgun (WGS) entry which is preliminary data.</text>
</comment>
<name>A0A2M7EK93_9BACT</name>
<dbReference type="InterPro" id="IPR020631">
    <property type="entry name" value="THF_DH/CycHdrlase_NAD-bd_dom"/>
</dbReference>
<feature type="non-terminal residue" evidence="2">
    <location>
        <position position="47"/>
    </location>
</feature>
<evidence type="ECO:0000313" key="2">
    <source>
        <dbReference type="EMBL" id="PIV70979.1"/>
    </source>
</evidence>
<dbReference type="EMBL" id="PFEV01000101">
    <property type="protein sequence ID" value="PIV70979.1"/>
    <property type="molecule type" value="Genomic_DNA"/>
</dbReference>
<dbReference type="GO" id="GO:0004488">
    <property type="term" value="F:methylenetetrahydrofolate dehydrogenase (NADP+) activity"/>
    <property type="evidence" value="ECO:0007669"/>
    <property type="project" value="InterPro"/>
</dbReference>
<evidence type="ECO:0000313" key="3">
    <source>
        <dbReference type="Proteomes" id="UP000228762"/>
    </source>
</evidence>
<protein>
    <submittedName>
        <fullName evidence="2">Bifunctional methylenetetrahydrofolate dehydrogenase/methenyltetrahydrofolate cyclohydrolase</fullName>
    </submittedName>
</protein>
<dbReference type="GO" id="GO:0016787">
    <property type="term" value="F:hydrolase activity"/>
    <property type="evidence" value="ECO:0007669"/>
    <property type="project" value="UniProtKB-KW"/>
</dbReference>
<evidence type="ECO:0000259" key="1">
    <source>
        <dbReference type="Pfam" id="PF02882"/>
    </source>
</evidence>
<dbReference type="AlphaFoldDB" id="A0A2M7EK93"/>
<reference evidence="3" key="1">
    <citation type="submission" date="2017-09" db="EMBL/GenBank/DDBJ databases">
        <title>Depth-based differentiation of microbial function through sediment-hosted aquifers and enrichment of novel symbionts in the deep terrestrial subsurface.</title>
        <authorList>
            <person name="Probst A.J."/>
            <person name="Ladd B."/>
            <person name="Jarett J.K."/>
            <person name="Geller-Mcgrath D.E."/>
            <person name="Sieber C.M.K."/>
            <person name="Emerson J.B."/>
            <person name="Anantharaman K."/>
            <person name="Thomas B.C."/>
            <person name="Malmstrom R."/>
            <person name="Stieglmeier M."/>
            <person name="Klingl A."/>
            <person name="Woyke T."/>
            <person name="Ryan C.M."/>
            <person name="Banfield J.F."/>
        </authorList>
    </citation>
    <scope>NUCLEOTIDE SEQUENCE [LARGE SCALE GENOMIC DNA]</scope>
</reference>
<gene>
    <name evidence="2" type="ORF">COW57_02195</name>
</gene>
<keyword evidence="2" id="KW-0378">Hydrolase</keyword>
<feature type="domain" description="Tetrahydrofolate dehydrogenase/cyclohydrolase NAD(P)-binding" evidence="1">
    <location>
        <begin position="1"/>
        <end position="46"/>
    </location>
</feature>
<sequence length="47" mass="5073">IIIPAVGKKILTAEMIKPGAILINVGIRKENGKLKGDYDEKEVDPIA</sequence>
<proteinExistence type="predicted"/>
<feature type="non-terminal residue" evidence="2">
    <location>
        <position position="1"/>
    </location>
</feature>
<organism evidence="2 3">
    <name type="scientific">Candidatus Roizmanbacteria bacterium CG17_big_fil_post_rev_8_21_14_2_50_39_7</name>
    <dbReference type="NCBI Taxonomy" id="1974858"/>
    <lineage>
        <taxon>Bacteria</taxon>
        <taxon>Candidatus Roizmaniibacteriota</taxon>
    </lineage>
</organism>
<accession>A0A2M7EK93</accession>
<dbReference type="Pfam" id="PF02882">
    <property type="entry name" value="THF_DHG_CYH_C"/>
    <property type="match status" value="1"/>
</dbReference>
<dbReference type="Gene3D" id="3.40.50.720">
    <property type="entry name" value="NAD(P)-binding Rossmann-like Domain"/>
    <property type="match status" value="1"/>
</dbReference>